<dbReference type="EMBL" id="GIFC01011179">
    <property type="protein sequence ID" value="MXU93262.1"/>
    <property type="molecule type" value="Transcribed_RNA"/>
</dbReference>
<proteinExistence type="predicted"/>
<evidence type="ECO:0000256" key="1">
    <source>
        <dbReference type="SAM" id="Phobius"/>
    </source>
</evidence>
<evidence type="ECO:0000313" key="2">
    <source>
        <dbReference type="EMBL" id="MXU93262.1"/>
    </source>
</evidence>
<name>A0A6B0UUA1_IXORI</name>
<sequence>MSATFPLGAQGCPRDWRNTLAQHASWEPSGRPVITAVSRITTAIVVVLSVVLIVSQTPIHAMCADSCRSCADVVECRRHRNVVKSAVQTTLAPGTCAPQWWLAGPPQYCPSLHRGSRDISYYVMAMFFTSRGECCQTKPKFWF</sequence>
<protein>
    <submittedName>
        <fullName evidence="2">Uncharacterized protein</fullName>
    </submittedName>
</protein>
<dbReference type="AlphaFoldDB" id="A0A6B0UUA1"/>
<organism evidence="2">
    <name type="scientific">Ixodes ricinus</name>
    <name type="common">Common tick</name>
    <name type="synonym">Acarus ricinus</name>
    <dbReference type="NCBI Taxonomy" id="34613"/>
    <lineage>
        <taxon>Eukaryota</taxon>
        <taxon>Metazoa</taxon>
        <taxon>Ecdysozoa</taxon>
        <taxon>Arthropoda</taxon>
        <taxon>Chelicerata</taxon>
        <taxon>Arachnida</taxon>
        <taxon>Acari</taxon>
        <taxon>Parasitiformes</taxon>
        <taxon>Ixodida</taxon>
        <taxon>Ixodoidea</taxon>
        <taxon>Ixodidae</taxon>
        <taxon>Ixodinae</taxon>
        <taxon>Ixodes</taxon>
    </lineage>
</organism>
<reference evidence="2" key="1">
    <citation type="submission" date="2019-12" db="EMBL/GenBank/DDBJ databases">
        <title>An insight into the sialome of adult female Ixodes ricinus ticks feeding for 6 days.</title>
        <authorList>
            <person name="Perner J."/>
            <person name="Ribeiro J.M.C."/>
        </authorList>
    </citation>
    <scope>NUCLEOTIDE SEQUENCE</scope>
    <source>
        <strain evidence="2">Semi-engorged</strain>
        <tissue evidence="2">Salivary glands</tissue>
    </source>
</reference>
<accession>A0A6B0UUA1</accession>
<keyword evidence="1" id="KW-0472">Membrane</keyword>
<feature type="transmembrane region" description="Helical" evidence="1">
    <location>
        <begin position="33"/>
        <end position="54"/>
    </location>
</feature>
<keyword evidence="1" id="KW-1133">Transmembrane helix</keyword>
<keyword evidence="1" id="KW-0812">Transmembrane</keyword>